<evidence type="ECO:0008006" key="4">
    <source>
        <dbReference type="Google" id="ProtNLM"/>
    </source>
</evidence>
<name>A0ABP9SRK1_9MICC</name>
<gene>
    <name evidence="2" type="ORF">GCM10023346_45730</name>
</gene>
<dbReference type="Proteomes" id="UP001500200">
    <property type="component" value="Unassembled WGS sequence"/>
</dbReference>
<proteinExistence type="predicted"/>
<evidence type="ECO:0000313" key="2">
    <source>
        <dbReference type="EMBL" id="GAA5201403.1"/>
    </source>
</evidence>
<organism evidence="2 3">
    <name type="scientific">Arthrobacter gyeryongensis</name>
    <dbReference type="NCBI Taxonomy" id="1650592"/>
    <lineage>
        <taxon>Bacteria</taxon>
        <taxon>Bacillati</taxon>
        <taxon>Actinomycetota</taxon>
        <taxon>Actinomycetes</taxon>
        <taxon>Micrococcales</taxon>
        <taxon>Micrococcaceae</taxon>
        <taxon>Arthrobacter</taxon>
    </lineage>
</organism>
<feature type="region of interest" description="Disordered" evidence="1">
    <location>
        <begin position="1"/>
        <end position="23"/>
    </location>
</feature>
<dbReference type="RefSeq" id="WP_345453033.1">
    <property type="nucleotide sequence ID" value="NZ_BAABKK010000035.1"/>
</dbReference>
<accession>A0ABP9SRK1</accession>
<comment type="caution">
    <text evidence="2">The sequence shown here is derived from an EMBL/GenBank/DDBJ whole genome shotgun (WGS) entry which is preliminary data.</text>
</comment>
<reference evidence="3" key="1">
    <citation type="journal article" date="2019" name="Int. J. Syst. Evol. Microbiol.">
        <title>The Global Catalogue of Microorganisms (GCM) 10K type strain sequencing project: providing services to taxonomists for standard genome sequencing and annotation.</title>
        <authorList>
            <consortium name="The Broad Institute Genomics Platform"/>
            <consortium name="The Broad Institute Genome Sequencing Center for Infectious Disease"/>
            <person name="Wu L."/>
            <person name="Ma J."/>
        </authorList>
    </citation>
    <scope>NUCLEOTIDE SEQUENCE [LARGE SCALE GENOMIC DNA]</scope>
    <source>
        <strain evidence="3">JCM 18514</strain>
    </source>
</reference>
<evidence type="ECO:0000256" key="1">
    <source>
        <dbReference type="SAM" id="MobiDB-lite"/>
    </source>
</evidence>
<sequence length="68" mass="7089">MSADKNVMKARSNLGNRSRFGTPAEAADARRELAEAKIAAYVREALAVAPPLSAAALDRLAGLLHGGE</sequence>
<dbReference type="EMBL" id="BAABKK010000035">
    <property type="protein sequence ID" value="GAA5201403.1"/>
    <property type="molecule type" value="Genomic_DNA"/>
</dbReference>
<keyword evidence="3" id="KW-1185">Reference proteome</keyword>
<evidence type="ECO:0000313" key="3">
    <source>
        <dbReference type="Proteomes" id="UP001500200"/>
    </source>
</evidence>
<protein>
    <recommendedName>
        <fullName evidence="4">Anti-sigma factor NepR domain-containing protein</fullName>
    </recommendedName>
</protein>